<dbReference type="SMART" id="SM00409">
    <property type="entry name" value="IG"/>
    <property type="match status" value="3"/>
</dbReference>
<dbReference type="PANTHER" id="PTHR21063">
    <property type="entry name" value="LFA-3"/>
    <property type="match status" value="1"/>
</dbReference>
<reference evidence="3" key="2">
    <citation type="submission" date="2025-09" db="UniProtKB">
        <authorList>
            <consortium name="Ensembl"/>
        </authorList>
    </citation>
    <scope>IDENTIFICATION</scope>
</reference>
<accession>A0A8C1QQT0</accession>
<dbReference type="AlphaFoldDB" id="A0A8C1QQT0"/>
<evidence type="ECO:0000259" key="2">
    <source>
        <dbReference type="SMART" id="SM00409"/>
    </source>
</evidence>
<dbReference type="InterPro" id="IPR013783">
    <property type="entry name" value="Ig-like_fold"/>
</dbReference>
<dbReference type="FunFam" id="2.60.40.10:FF:002431">
    <property type="entry name" value="Si:ch211-222k6.3"/>
    <property type="match status" value="1"/>
</dbReference>
<feature type="signal peptide" evidence="1">
    <location>
        <begin position="1"/>
        <end position="23"/>
    </location>
</feature>
<sequence>MRKMAIKLVLFCLCFWRLDDVFGQEIKLVKPGDSVTLNSGLTEMKDDDEIQWRFGYVNTLIAEINKQADNMTVYEDVLDGRFRNRLKLDNQTGSLTITNIRHEHTGIYKLERKSLGKSFSLVIIDEISMKEGDSLTLNSGLTEIKDDEIQWKLVLEDILIAKIKKQTNGITVYEEILDERFRDRLKLDNQTGSLTITNITTEHAGVYELDINNVRKRLFLAVYNEISVKEGDSLTLNSGLTEITKGEMFVWLYMNEIIIKSFFDNITVNEDVLDGRFRDRLKLDKQTGSLTITNTTTQHTGRYILYTVGSKQSLKAFRVSVYGE</sequence>
<protein>
    <recommendedName>
        <fullName evidence="2">Immunoglobulin domain-containing protein</fullName>
    </recommendedName>
</protein>
<gene>
    <name evidence="3" type="primary">LOC122141410</name>
</gene>
<dbReference type="Ensembl" id="ENSCCRT00010063811.1">
    <property type="protein sequence ID" value="ENSCCRP00010058221.1"/>
    <property type="gene ID" value="ENSCCRG00010024652.1"/>
</dbReference>
<reference evidence="3" key="1">
    <citation type="submission" date="2025-08" db="UniProtKB">
        <authorList>
            <consortium name="Ensembl"/>
        </authorList>
    </citation>
    <scope>IDENTIFICATION</scope>
</reference>
<keyword evidence="1" id="KW-0732">Signal</keyword>
<evidence type="ECO:0000313" key="3">
    <source>
        <dbReference type="Ensembl" id="ENSCCRP00010058221.1"/>
    </source>
</evidence>
<organism evidence="3 4">
    <name type="scientific">Cyprinus carpio</name>
    <name type="common">Common carp</name>
    <dbReference type="NCBI Taxonomy" id="7962"/>
    <lineage>
        <taxon>Eukaryota</taxon>
        <taxon>Metazoa</taxon>
        <taxon>Chordata</taxon>
        <taxon>Craniata</taxon>
        <taxon>Vertebrata</taxon>
        <taxon>Euteleostomi</taxon>
        <taxon>Actinopterygii</taxon>
        <taxon>Neopterygii</taxon>
        <taxon>Teleostei</taxon>
        <taxon>Ostariophysi</taxon>
        <taxon>Cypriniformes</taxon>
        <taxon>Cyprinidae</taxon>
        <taxon>Cyprininae</taxon>
        <taxon>Cyprinus</taxon>
    </lineage>
</organism>
<feature type="chain" id="PRO_5034238414" description="Immunoglobulin domain-containing protein" evidence="1">
    <location>
        <begin position="24"/>
        <end position="324"/>
    </location>
</feature>
<keyword evidence="4" id="KW-1185">Reference proteome</keyword>
<dbReference type="Gene3D" id="2.60.40.10">
    <property type="entry name" value="Immunoglobulins"/>
    <property type="match status" value="3"/>
</dbReference>
<evidence type="ECO:0000313" key="4">
    <source>
        <dbReference type="Proteomes" id="UP000694427"/>
    </source>
</evidence>
<dbReference type="InterPro" id="IPR036179">
    <property type="entry name" value="Ig-like_dom_sf"/>
</dbReference>
<dbReference type="PANTHER" id="PTHR21063:SF4">
    <property type="entry name" value="CD48 ANTIGEN-RELATED"/>
    <property type="match status" value="1"/>
</dbReference>
<feature type="domain" description="Immunoglobulin" evidence="2">
    <location>
        <begin position="24"/>
        <end position="123"/>
    </location>
</feature>
<dbReference type="Proteomes" id="UP000694427">
    <property type="component" value="Unplaced"/>
</dbReference>
<dbReference type="InterPro" id="IPR003599">
    <property type="entry name" value="Ig_sub"/>
</dbReference>
<proteinExistence type="predicted"/>
<name>A0A8C1QQT0_CYPCA</name>
<feature type="domain" description="Immunoglobulin" evidence="2">
    <location>
        <begin position="124"/>
        <end position="223"/>
    </location>
</feature>
<evidence type="ECO:0000256" key="1">
    <source>
        <dbReference type="SAM" id="SignalP"/>
    </source>
</evidence>
<dbReference type="SUPFAM" id="SSF48726">
    <property type="entry name" value="Immunoglobulin"/>
    <property type="match status" value="3"/>
</dbReference>
<feature type="domain" description="Immunoglobulin" evidence="2">
    <location>
        <begin position="224"/>
        <end position="322"/>
    </location>
</feature>